<dbReference type="AlphaFoldDB" id="A0A067LZN1"/>
<dbReference type="Proteomes" id="UP000027195">
    <property type="component" value="Unassembled WGS sequence"/>
</dbReference>
<evidence type="ECO:0000313" key="2">
    <source>
        <dbReference type="Proteomes" id="UP000027195"/>
    </source>
</evidence>
<dbReference type="HOGENOM" id="CLU_039742_0_0_1"/>
<accession>A0A067LZN1</accession>
<dbReference type="Gene3D" id="3.80.10.10">
    <property type="entry name" value="Ribonuclease Inhibitor"/>
    <property type="match status" value="1"/>
</dbReference>
<keyword evidence="2" id="KW-1185">Reference proteome</keyword>
<dbReference type="SUPFAM" id="SSF52058">
    <property type="entry name" value="L domain-like"/>
    <property type="match status" value="1"/>
</dbReference>
<gene>
    <name evidence="1" type="ORF">BOTBODRAFT_179400</name>
</gene>
<proteinExistence type="predicted"/>
<dbReference type="InterPro" id="IPR032675">
    <property type="entry name" value="LRR_dom_sf"/>
</dbReference>
<dbReference type="EMBL" id="KL198084">
    <property type="protein sequence ID" value="KDQ08913.1"/>
    <property type="molecule type" value="Genomic_DNA"/>
</dbReference>
<name>A0A067LZN1_BOTB1</name>
<organism evidence="1 2">
    <name type="scientific">Botryobasidium botryosum (strain FD-172 SS1)</name>
    <dbReference type="NCBI Taxonomy" id="930990"/>
    <lineage>
        <taxon>Eukaryota</taxon>
        <taxon>Fungi</taxon>
        <taxon>Dikarya</taxon>
        <taxon>Basidiomycota</taxon>
        <taxon>Agaricomycotina</taxon>
        <taxon>Agaricomycetes</taxon>
        <taxon>Cantharellales</taxon>
        <taxon>Botryobasidiaceae</taxon>
        <taxon>Botryobasidium</taxon>
    </lineage>
</organism>
<sequence>MSPSGLPYDVLFNIISLMKKNRSRSLVNFACVSQRMRGIIIPRFLYAHITISEENGSLEALLQIFYEGRASYSDSVRSLFIDSMISSPAKQLLVEVLPTMRSIRDLRLLDASKFTATEAIAAIGSMTHLRCLQILRCTFSTFDRATEKLPELRNLRLGGIKYSMGKMSPRWNGEVLSASRETLEQLSLRHISWDLRMGLVGVWPRLRTLDLQQAAVLGLELLNLSTSFPAVRSFGSPHNDPYTWAPLPCNIPFLSNLESFQGQLWVLEVVRPIFSVLRSLAVHYWPEEPITECGHFVPPTLQSLQLETYDKGAFVPQTFGAIAEAAPDLALLSIHCPRSLSHRRALEIAEALIAFLPRLPLAYVIFECSNVTHGPRNQTLADSKLRAPLERAASLASSLDTMKAVRLRMGSVEVRWRRDVIEEDCLYEQYLAFDFAVHSGLRVGEPVP</sequence>
<protein>
    <recommendedName>
        <fullName evidence="3">F-box domain-containing protein</fullName>
    </recommendedName>
</protein>
<evidence type="ECO:0008006" key="3">
    <source>
        <dbReference type="Google" id="ProtNLM"/>
    </source>
</evidence>
<reference evidence="2" key="1">
    <citation type="journal article" date="2014" name="Proc. Natl. Acad. Sci. U.S.A.">
        <title>Extensive sampling of basidiomycete genomes demonstrates inadequacy of the white-rot/brown-rot paradigm for wood decay fungi.</title>
        <authorList>
            <person name="Riley R."/>
            <person name="Salamov A.A."/>
            <person name="Brown D.W."/>
            <person name="Nagy L.G."/>
            <person name="Floudas D."/>
            <person name="Held B.W."/>
            <person name="Levasseur A."/>
            <person name="Lombard V."/>
            <person name="Morin E."/>
            <person name="Otillar R."/>
            <person name="Lindquist E.A."/>
            <person name="Sun H."/>
            <person name="LaButti K.M."/>
            <person name="Schmutz J."/>
            <person name="Jabbour D."/>
            <person name="Luo H."/>
            <person name="Baker S.E."/>
            <person name="Pisabarro A.G."/>
            <person name="Walton J.D."/>
            <person name="Blanchette R.A."/>
            <person name="Henrissat B."/>
            <person name="Martin F."/>
            <person name="Cullen D."/>
            <person name="Hibbett D.S."/>
            <person name="Grigoriev I.V."/>
        </authorList>
    </citation>
    <scope>NUCLEOTIDE SEQUENCE [LARGE SCALE GENOMIC DNA]</scope>
    <source>
        <strain evidence="2">FD-172 SS1</strain>
    </source>
</reference>
<evidence type="ECO:0000313" key="1">
    <source>
        <dbReference type="EMBL" id="KDQ08913.1"/>
    </source>
</evidence>
<dbReference type="InParanoid" id="A0A067LZN1"/>